<dbReference type="KEGG" id="cmb:CSW64_02105"/>
<evidence type="ECO:0000256" key="6">
    <source>
        <dbReference type="ARBA" id="ARBA00047665"/>
    </source>
</evidence>
<organism evidence="10 11">
    <name type="scientific">Caulobacter mirabilis</name>
    <dbReference type="NCBI Taxonomy" id="69666"/>
    <lineage>
        <taxon>Bacteria</taxon>
        <taxon>Pseudomonadati</taxon>
        <taxon>Pseudomonadota</taxon>
        <taxon>Alphaproteobacteria</taxon>
        <taxon>Caulobacterales</taxon>
        <taxon>Caulobacteraceae</taxon>
        <taxon>Caulobacter</taxon>
    </lineage>
</organism>
<evidence type="ECO:0000256" key="3">
    <source>
        <dbReference type="ARBA" id="ARBA00022576"/>
    </source>
</evidence>
<dbReference type="NCBIfam" id="NF001567">
    <property type="entry name" value="PRK00389.1"/>
    <property type="match status" value="1"/>
</dbReference>
<dbReference type="Pfam" id="PF01571">
    <property type="entry name" value="GCV_T"/>
    <property type="match status" value="1"/>
</dbReference>
<dbReference type="NCBIfam" id="NF010093">
    <property type="entry name" value="PRK13579.1"/>
    <property type="match status" value="1"/>
</dbReference>
<evidence type="ECO:0000313" key="11">
    <source>
        <dbReference type="Proteomes" id="UP000228945"/>
    </source>
</evidence>
<dbReference type="InterPro" id="IPR028896">
    <property type="entry name" value="GcvT/YgfZ/DmdA"/>
</dbReference>
<dbReference type="EMBL" id="CP024201">
    <property type="protein sequence ID" value="ATQ41288.1"/>
    <property type="molecule type" value="Genomic_DNA"/>
</dbReference>
<dbReference type="NCBIfam" id="TIGR00528">
    <property type="entry name" value="gcvT"/>
    <property type="match status" value="1"/>
</dbReference>
<gene>
    <name evidence="10" type="ORF">CSW64_02105</name>
</gene>
<dbReference type="Pfam" id="PF08669">
    <property type="entry name" value="GCV_T_C"/>
    <property type="match status" value="1"/>
</dbReference>
<dbReference type="Gene3D" id="3.30.1360.120">
    <property type="entry name" value="Probable tRNA modification gtpase trme, domain 1"/>
    <property type="match status" value="1"/>
</dbReference>
<evidence type="ECO:0000256" key="1">
    <source>
        <dbReference type="ARBA" id="ARBA00008609"/>
    </source>
</evidence>
<reference evidence="10 11" key="1">
    <citation type="submission" date="2017-10" db="EMBL/GenBank/DDBJ databases">
        <title>Genome sequence of Caulobacter mirabilis FWC38.</title>
        <authorList>
            <person name="Fiebig A."/>
            <person name="Crosson S."/>
        </authorList>
    </citation>
    <scope>NUCLEOTIDE SEQUENCE [LARGE SCALE GENOMIC DNA]</scope>
    <source>
        <strain evidence="10 11">FWC 38</strain>
    </source>
</reference>
<dbReference type="Gene3D" id="3.30.70.1400">
    <property type="entry name" value="Aminomethyltransferase beta-barrel domains"/>
    <property type="match status" value="1"/>
</dbReference>
<comment type="similarity">
    <text evidence="1">Belongs to the GcvT family.</text>
</comment>
<feature type="domain" description="GCVT N-terminal" evidence="8">
    <location>
        <begin position="12"/>
        <end position="262"/>
    </location>
</feature>
<evidence type="ECO:0000256" key="7">
    <source>
        <dbReference type="PIRSR" id="PIRSR006487-1"/>
    </source>
</evidence>
<dbReference type="EC" id="2.1.2.10" evidence="2"/>
<dbReference type="PIRSF" id="PIRSF006487">
    <property type="entry name" value="GcvT"/>
    <property type="match status" value="1"/>
</dbReference>
<keyword evidence="3" id="KW-0032">Aminotransferase</keyword>
<comment type="catalytic activity">
    <reaction evidence="6">
        <text>N(6)-[(R)-S(8)-aminomethyldihydrolipoyl]-L-lysyl-[protein] + (6S)-5,6,7,8-tetrahydrofolate = N(6)-[(R)-dihydrolipoyl]-L-lysyl-[protein] + (6R)-5,10-methylene-5,6,7,8-tetrahydrofolate + NH4(+)</text>
        <dbReference type="Rhea" id="RHEA:16945"/>
        <dbReference type="Rhea" id="RHEA-COMP:10475"/>
        <dbReference type="Rhea" id="RHEA-COMP:10492"/>
        <dbReference type="ChEBI" id="CHEBI:15636"/>
        <dbReference type="ChEBI" id="CHEBI:28938"/>
        <dbReference type="ChEBI" id="CHEBI:57453"/>
        <dbReference type="ChEBI" id="CHEBI:83100"/>
        <dbReference type="ChEBI" id="CHEBI:83143"/>
        <dbReference type="EC" id="2.1.2.10"/>
    </reaction>
</comment>
<dbReference type="RefSeq" id="WP_099620545.1">
    <property type="nucleotide sequence ID" value="NZ_CP024201.1"/>
</dbReference>
<dbReference type="Proteomes" id="UP000228945">
    <property type="component" value="Chromosome"/>
</dbReference>
<dbReference type="GO" id="GO:0004047">
    <property type="term" value="F:aminomethyltransferase activity"/>
    <property type="evidence" value="ECO:0007669"/>
    <property type="project" value="UniProtKB-EC"/>
</dbReference>
<evidence type="ECO:0000259" key="9">
    <source>
        <dbReference type="Pfam" id="PF08669"/>
    </source>
</evidence>
<dbReference type="PANTHER" id="PTHR43757:SF2">
    <property type="entry name" value="AMINOMETHYLTRANSFERASE, MITOCHONDRIAL"/>
    <property type="match status" value="1"/>
</dbReference>
<dbReference type="OrthoDB" id="9774591at2"/>
<evidence type="ECO:0000259" key="8">
    <source>
        <dbReference type="Pfam" id="PF01571"/>
    </source>
</evidence>
<sequence>MSEVADLKKTPLYDAHVAAGARMVPFAGYSMPVQYKDGVLKEHLWTRESAGLFDVSHMGQARLRGVSPLSAFEEITPSDFIGLAPGKQRYSLLLNKKGGIIDDLMASRPDDDGLFVIVNGACKDNDFRVIDDELTPQVTIERLENRALLALQGPKAAAVLAAHIPEAATKVFMDSWATTGFGVDVLISRSGYTGEDGYEISVPAEAAERIWNTLLADERVKPIGLGARDSLRLEAGLPLYGHDVDETVSPVEAGLTFAVSKKRREAQDFPGAARIAKELAEGPSRVRVGLRILEGAPAREGAEIADQNGAVVGVITSGGFAPTLNAPIAMGFVPPALSAVGTRLNVIVRGRAGAAEVVATPFVPNRYVRKV</sequence>
<dbReference type="InterPro" id="IPR027266">
    <property type="entry name" value="TrmE/GcvT-like"/>
</dbReference>
<protein>
    <recommendedName>
        <fullName evidence="2">aminomethyltransferase</fullName>
        <ecNumber evidence="2">2.1.2.10</ecNumber>
    </recommendedName>
    <alternativeName>
        <fullName evidence="5">Glycine cleavage system T protein</fullName>
    </alternativeName>
</protein>
<name>A0A2D2ATE9_9CAUL</name>
<dbReference type="Gene3D" id="4.10.1250.10">
    <property type="entry name" value="Aminomethyltransferase fragment"/>
    <property type="match status" value="1"/>
</dbReference>
<dbReference type="GO" id="GO:0006546">
    <property type="term" value="P:glycine catabolic process"/>
    <property type="evidence" value="ECO:0007669"/>
    <property type="project" value="InterPro"/>
</dbReference>
<evidence type="ECO:0000256" key="2">
    <source>
        <dbReference type="ARBA" id="ARBA00012616"/>
    </source>
</evidence>
<keyword evidence="11" id="KW-1185">Reference proteome</keyword>
<dbReference type="SUPFAM" id="SSF101790">
    <property type="entry name" value="Aminomethyltransferase beta-barrel domain"/>
    <property type="match status" value="1"/>
</dbReference>
<dbReference type="InterPro" id="IPR013977">
    <property type="entry name" value="GcvT_C"/>
</dbReference>
<dbReference type="GO" id="GO:0005960">
    <property type="term" value="C:glycine cleavage complex"/>
    <property type="evidence" value="ECO:0007669"/>
    <property type="project" value="InterPro"/>
</dbReference>
<evidence type="ECO:0000256" key="4">
    <source>
        <dbReference type="ARBA" id="ARBA00022679"/>
    </source>
</evidence>
<keyword evidence="4" id="KW-0808">Transferase</keyword>
<dbReference type="SUPFAM" id="SSF103025">
    <property type="entry name" value="Folate-binding domain"/>
    <property type="match status" value="1"/>
</dbReference>
<dbReference type="InterPro" id="IPR006223">
    <property type="entry name" value="GcvT"/>
</dbReference>
<evidence type="ECO:0000256" key="5">
    <source>
        <dbReference type="ARBA" id="ARBA00031395"/>
    </source>
</evidence>
<dbReference type="GO" id="GO:0008483">
    <property type="term" value="F:transaminase activity"/>
    <property type="evidence" value="ECO:0007669"/>
    <property type="project" value="UniProtKB-KW"/>
</dbReference>
<dbReference type="InterPro" id="IPR029043">
    <property type="entry name" value="GcvT/YgfZ_C"/>
</dbReference>
<feature type="domain" description="Aminomethyltransferase C-terminal" evidence="9">
    <location>
        <begin position="285"/>
        <end position="363"/>
    </location>
</feature>
<dbReference type="AlphaFoldDB" id="A0A2D2ATE9"/>
<proteinExistence type="inferred from homology"/>
<evidence type="ECO:0000313" key="10">
    <source>
        <dbReference type="EMBL" id="ATQ41288.1"/>
    </source>
</evidence>
<dbReference type="InterPro" id="IPR006222">
    <property type="entry name" value="GCVT_N"/>
</dbReference>
<accession>A0A2D2ATE9</accession>
<dbReference type="PANTHER" id="PTHR43757">
    <property type="entry name" value="AMINOMETHYLTRANSFERASE"/>
    <property type="match status" value="1"/>
</dbReference>
<dbReference type="Gene3D" id="2.40.30.110">
    <property type="entry name" value="Aminomethyltransferase beta-barrel domains"/>
    <property type="match status" value="1"/>
</dbReference>
<feature type="binding site" evidence="7">
    <location>
        <position position="199"/>
    </location>
    <ligand>
        <name>substrate</name>
    </ligand>
</feature>